<accession>A0A1J5PH24</accession>
<reference evidence="2" key="1">
    <citation type="submission" date="2016-10" db="EMBL/GenBank/DDBJ databases">
        <title>Sequence of Gallionella enrichment culture.</title>
        <authorList>
            <person name="Poehlein A."/>
            <person name="Muehling M."/>
            <person name="Daniel R."/>
        </authorList>
    </citation>
    <scope>NUCLEOTIDE SEQUENCE</scope>
</reference>
<gene>
    <name evidence="2" type="primary">pglC_3</name>
    <name evidence="2" type="ORF">GALL_515610</name>
</gene>
<dbReference type="PANTHER" id="PTHR30576">
    <property type="entry name" value="COLANIC BIOSYNTHESIS UDP-GLUCOSE LIPID CARRIER TRANSFERASE"/>
    <property type="match status" value="1"/>
</dbReference>
<dbReference type="EC" id="2.7.8.36" evidence="2"/>
<protein>
    <submittedName>
        <fullName evidence="2">Undecaprenyl phosphate N,N'-diacetylbacillosamine 1-phosphate transferase</fullName>
        <ecNumber evidence="2">2.7.8.36</ecNumber>
    </submittedName>
</protein>
<comment type="caution">
    <text evidence="2">The sequence shown here is derived from an EMBL/GenBank/DDBJ whole genome shotgun (WGS) entry which is preliminary data.</text>
</comment>
<organism evidence="2">
    <name type="scientific">mine drainage metagenome</name>
    <dbReference type="NCBI Taxonomy" id="410659"/>
    <lineage>
        <taxon>unclassified sequences</taxon>
        <taxon>metagenomes</taxon>
        <taxon>ecological metagenomes</taxon>
    </lineage>
</organism>
<feature type="domain" description="Bacterial sugar transferase" evidence="1">
    <location>
        <begin position="1"/>
        <end position="110"/>
    </location>
</feature>
<name>A0A1J5PH24_9ZZZZ</name>
<dbReference type="EMBL" id="MLJW01006306">
    <property type="protein sequence ID" value="OIQ66868.1"/>
    <property type="molecule type" value="Genomic_DNA"/>
</dbReference>
<dbReference type="InterPro" id="IPR003362">
    <property type="entry name" value="Bact_transf"/>
</dbReference>
<dbReference type="AlphaFoldDB" id="A0A1J5PH24"/>
<proteinExistence type="predicted"/>
<dbReference type="GO" id="GO:0102334">
    <property type="term" value="F:N,N'-diacetylbacilliosaminyl-1-phosphate transferase activity"/>
    <property type="evidence" value="ECO:0007669"/>
    <property type="project" value="UniProtKB-EC"/>
</dbReference>
<evidence type="ECO:0000259" key="1">
    <source>
        <dbReference type="Pfam" id="PF02397"/>
    </source>
</evidence>
<evidence type="ECO:0000313" key="2">
    <source>
        <dbReference type="EMBL" id="OIQ66868.1"/>
    </source>
</evidence>
<sequence>MRKYKLDELPQFLNVLKGDMSFVGPRPEVPEYTALYTAEEKLILTVRPGITDFSSLKFIDLDSLLGQTDPDKVYREQIMPQKNALRMRYVNECSMSTDLWIIGMTLLRLVKR</sequence>
<keyword evidence="2" id="KW-0808">Transferase</keyword>
<dbReference type="PANTHER" id="PTHR30576:SF20">
    <property type="entry name" value="QUINOVOSAMINEPHOSPHOTRANSFERAE-RELATED"/>
    <property type="match status" value="1"/>
</dbReference>
<dbReference type="Pfam" id="PF02397">
    <property type="entry name" value="Bac_transf"/>
    <property type="match status" value="1"/>
</dbReference>